<dbReference type="AlphaFoldDB" id="A0A1I6J1R1"/>
<dbReference type="PANTHER" id="PTHR43767:SF10">
    <property type="entry name" value="SURFACTIN SYNTHASE SUBUNIT 1"/>
    <property type="match status" value="1"/>
</dbReference>
<dbReference type="STRING" id="37658.SAMN05661086_01316"/>
<dbReference type="InterPro" id="IPR000873">
    <property type="entry name" value="AMP-dep_synth/lig_dom"/>
</dbReference>
<accession>A0A1I6J1R1</accession>
<dbReference type="GO" id="GO:0016874">
    <property type="term" value="F:ligase activity"/>
    <property type="evidence" value="ECO:0007669"/>
    <property type="project" value="UniProtKB-KW"/>
</dbReference>
<evidence type="ECO:0000259" key="1">
    <source>
        <dbReference type="Pfam" id="PF00501"/>
    </source>
</evidence>
<protein>
    <submittedName>
        <fullName evidence="2">Acyl-CoA synthetase (AMP-forming)/AMP-acid ligase II</fullName>
    </submittedName>
</protein>
<keyword evidence="2" id="KW-0436">Ligase</keyword>
<dbReference type="PROSITE" id="PS00455">
    <property type="entry name" value="AMP_BINDING"/>
    <property type="match status" value="1"/>
</dbReference>
<keyword evidence="3" id="KW-1185">Reference proteome</keyword>
<dbReference type="RefSeq" id="WP_092559897.1">
    <property type="nucleotide sequence ID" value="NZ_FOYZ01000004.1"/>
</dbReference>
<feature type="domain" description="AMP-dependent synthetase/ligase" evidence="1">
    <location>
        <begin position="7"/>
        <end position="343"/>
    </location>
</feature>
<dbReference type="InterPro" id="IPR020845">
    <property type="entry name" value="AMP-binding_CS"/>
</dbReference>
<proteinExistence type="predicted"/>
<dbReference type="InterPro" id="IPR042099">
    <property type="entry name" value="ANL_N_sf"/>
</dbReference>
<dbReference type="EMBL" id="FOYZ01000004">
    <property type="protein sequence ID" value="SFR72460.1"/>
    <property type="molecule type" value="Genomic_DNA"/>
</dbReference>
<reference evidence="2 3" key="1">
    <citation type="submission" date="2016-10" db="EMBL/GenBank/DDBJ databases">
        <authorList>
            <person name="de Groot N.N."/>
        </authorList>
    </citation>
    <scope>NUCLEOTIDE SEQUENCE [LARGE SCALE GENOMIC DNA]</scope>
    <source>
        <strain evidence="2 3">743A</strain>
    </source>
</reference>
<organism evidence="2 3">
    <name type="scientific">Anaeromicropila populeti</name>
    <dbReference type="NCBI Taxonomy" id="37658"/>
    <lineage>
        <taxon>Bacteria</taxon>
        <taxon>Bacillati</taxon>
        <taxon>Bacillota</taxon>
        <taxon>Clostridia</taxon>
        <taxon>Lachnospirales</taxon>
        <taxon>Lachnospiraceae</taxon>
        <taxon>Anaeromicropila</taxon>
    </lineage>
</organism>
<evidence type="ECO:0000313" key="2">
    <source>
        <dbReference type="EMBL" id="SFR72460.1"/>
    </source>
</evidence>
<name>A0A1I6J1R1_9FIRM</name>
<dbReference type="PANTHER" id="PTHR43767">
    <property type="entry name" value="LONG-CHAIN-FATTY-ACID--COA LIGASE"/>
    <property type="match status" value="1"/>
</dbReference>
<dbReference type="SUPFAM" id="SSF56801">
    <property type="entry name" value="Acetyl-CoA synthetase-like"/>
    <property type="match status" value="1"/>
</dbReference>
<dbReference type="OrthoDB" id="9778383at2"/>
<evidence type="ECO:0000313" key="3">
    <source>
        <dbReference type="Proteomes" id="UP000199659"/>
    </source>
</evidence>
<sequence>MLFGIEKRPTDQRAFCSEDGTIVTYGALVELVRRFVKIKLKRALVFCLCENSPGAVTGYLGIMEAGCVPLLLDAKLKEEILDSLLKQYQPAYLWVPDNCEKEYILNSCPVLFQCFGYKLYQTEYAPYPMADNLALLLTTSGSTGSPKLVRLSRKNIIENGKAIVKYLQIDKEERAITSLPMQYTYGLSVIHSHLLAGGSVLLTKSSIVQQSFWNFFEKERATSLAGVPYTYELLKKIRFFERQSTHLHVLTQAGGGLSETLQKEIGEWAVKSQVRFYIMYGQTEATARMSYLPPEKCLDKPGSIGIPIPEGKFFIVDSEGKEIKQQGLIGELVYQGSNVSLGYAECRMDLQKQDERQGILETGDLARMDSEGYYYIVGRKSRFIKLFGSRISLDDCERLLKEKYPGTEIACISYQEKLIIFTTEETIVDKVYEYLTEHIQINTQSYSCILLDTIPISESGKIIYRELERYLSIT</sequence>
<dbReference type="Proteomes" id="UP000199659">
    <property type="component" value="Unassembled WGS sequence"/>
</dbReference>
<dbReference type="Gene3D" id="3.40.50.12780">
    <property type="entry name" value="N-terminal domain of ligase-like"/>
    <property type="match status" value="1"/>
</dbReference>
<gene>
    <name evidence="2" type="ORF">SAMN05661086_01316</name>
</gene>
<dbReference type="Pfam" id="PF00501">
    <property type="entry name" value="AMP-binding"/>
    <property type="match status" value="1"/>
</dbReference>
<dbReference type="InterPro" id="IPR050237">
    <property type="entry name" value="ATP-dep_AMP-bd_enzyme"/>
</dbReference>